<dbReference type="GeneID" id="36524623"/>
<dbReference type="AlphaFoldDB" id="A0A2I2F9Q6"/>
<feature type="compositionally biased region" description="Polar residues" evidence="1">
    <location>
        <begin position="235"/>
        <end position="270"/>
    </location>
</feature>
<feature type="region of interest" description="Disordered" evidence="1">
    <location>
        <begin position="194"/>
        <end position="484"/>
    </location>
</feature>
<protein>
    <submittedName>
        <fullName evidence="2">Uncharacterized protein</fullName>
    </submittedName>
</protein>
<feature type="region of interest" description="Disordered" evidence="1">
    <location>
        <begin position="521"/>
        <end position="550"/>
    </location>
</feature>
<dbReference type="RefSeq" id="XP_024671372.1">
    <property type="nucleotide sequence ID" value="XM_024817463.1"/>
</dbReference>
<evidence type="ECO:0000256" key="1">
    <source>
        <dbReference type="SAM" id="MobiDB-lite"/>
    </source>
</evidence>
<gene>
    <name evidence="2" type="ORF">BDW47DRAFT_132035</name>
</gene>
<feature type="compositionally biased region" description="Basic and acidic residues" evidence="1">
    <location>
        <begin position="17"/>
        <end position="28"/>
    </location>
</feature>
<feature type="compositionally biased region" description="Polar residues" evidence="1">
    <location>
        <begin position="292"/>
        <end position="305"/>
    </location>
</feature>
<feature type="compositionally biased region" description="Basic and acidic residues" evidence="1">
    <location>
        <begin position="525"/>
        <end position="547"/>
    </location>
</feature>
<feature type="region of interest" description="Disordered" evidence="1">
    <location>
        <begin position="66"/>
        <end position="99"/>
    </location>
</feature>
<dbReference type="EMBL" id="KZ559143">
    <property type="protein sequence ID" value="PLB37360.1"/>
    <property type="molecule type" value="Genomic_DNA"/>
</dbReference>
<evidence type="ECO:0000313" key="3">
    <source>
        <dbReference type="Proteomes" id="UP000234585"/>
    </source>
</evidence>
<proteinExistence type="predicted"/>
<dbReference type="OrthoDB" id="4479550at2759"/>
<feature type="compositionally biased region" description="Polar residues" evidence="1">
    <location>
        <begin position="203"/>
        <end position="221"/>
    </location>
</feature>
<feature type="region of interest" description="Disordered" evidence="1">
    <location>
        <begin position="1"/>
        <end position="46"/>
    </location>
</feature>
<evidence type="ECO:0000313" key="2">
    <source>
        <dbReference type="EMBL" id="PLB37360.1"/>
    </source>
</evidence>
<keyword evidence="3" id="KW-1185">Reference proteome</keyword>
<sequence length="565" mass="61101">MPANQSPATLDPFVDVKGPERHQIDSRRTPVSLSEHPGHEKNSFPFAHAEISPREQPLTMVHKNDENIQTGDVSKATDKWRVSTPLGGARPTPDSRSSIPVAVRRRSVTGIIDTFETESSKSPVIGANFPYRTHAFGSRIPVTKRSVSESEATQGRTRELVHPLSDSSSSVEDWDFGSDDEVKPVRTIFTGEYRTRPRLSSAAKMTNDSARSPSSITQRSSPARIRYVDLPEPSGATSQQPIPQSTTPVSQNTQSSSDSTPKPRNFSRPQITFEMLTKNPQTSAKGTCKPTEATTPPSTEQSTSVAPIATIPEQSVFRHSSGSSPSPHPPRKSSLGAMTNLPTLAEPSSPLPGPSDTEARKVTFDDIVPGGPERAKSPSKGSRVLGGFRNMFKIKGKEDKVYPSASARQNPPSAPSPGRGSVRSMDTLVQPTGAPDPRIRRVQSALTSTGSPQHPRAYRRSGMTFSPGGPRSVRPAQADGKGVEGARACIYKVCARARDETTAGRREQFLQLALSLQQQLGDYQAAEREAAEAEGQAKKKEEKKDEAGAVLREQLAQAHAQLNQQ</sequence>
<organism evidence="2 3">
    <name type="scientific">Aspergillus candidus</name>
    <dbReference type="NCBI Taxonomy" id="41067"/>
    <lineage>
        <taxon>Eukaryota</taxon>
        <taxon>Fungi</taxon>
        <taxon>Dikarya</taxon>
        <taxon>Ascomycota</taxon>
        <taxon>Pezizomycotina</taxon>
        <taxon>Eurotiomycetes</taxon>
        <taxon>Eurotiomycetidae</taxon>
        <taxon>Eurotiales</taxon>
        <taxon>Aspergillaceae</taxon>
        <taxon>Aspergillus</taxon>
        <taxon>Aspergillus subgen. Circumdati</taxon>
    </lineage>
</organism>
<dbReference type="Proteomes" id="UP000234585">
    <property type="component" value="Unassembled WGS sequence"/>
</dbReference>
<feature type="region of interest" description="Disordered" evidence="1">
    <location>
        <begin position="144"/>
        <end position="181"/>
    </location>
</feature>
<accession>A0A2I2F9Q6</accession>
<name>A0A2I2F9Q6_ASPCN</name>
<reference evidence="2 3" key="1">
    <citation type="submission" date="2017-12" db="EMBL/GenBank/DDBJ databases">
        <authorList>
            <consortium name="DOE Joint Genome Institute"/>
            <person name="Haridas S."/>
            <person name="Kjaerbolling I."/>
            <person name="Vesth T.C."/>
            <person name="Frisvad J.C."/>
            <person name="Nybo J.L."/>
            <person name="Theobald S."/>
            <person name="Kuo A."/>
            <person name="Bowyer P."/>
            <person name="Matsuda Y."/>
            <person name="Mondo S."/>
            <person name="Lyhne E.K."/>
            <person name="Kogle M.E."/>
            <person name="Clum A."/>
            <person name="Lipzen A."/>
            <person name="Salamov A."/>
            <person name="Ngan C.Y."/>
            <person name="Daum C."/>
            <person name="Chiniquy J."/>
            <person name="Barry K."/>
            <person name="LaButti K."/>
            <person name="Simmons B.A."/>
            <person name="Magnuson J.K."/>
            <person name="Mortensen U.H."/>
            <person name="Larsen T.O."/>
            <person name="Grigoriev I.V."/>
            <person name="Baker S.E."/>
            <person name="Andersen M.R."/>
            <person name="Nordberg H.P."/>
            <person name="Cantor M.N."/>
            <person name="Hua S.X."/>
        </authorList>
    </citation>
    <scope>NUCLEOTIDE SEQUENCE [LARGE SCALE GENOMIC DNA]</scope>
    <source>
        <strain evidence="2 3">CBS 102.13</strain>
    </source>
</reference>